<comment type="caution">
    <text evidence="1">The sequence shown here is derived from an EMBL/GenBank/DDBJ whole genome shotgun (WGS) entry which is preliminary data.</text>
</comment>
<sequence>MANLSYWLTQSPTRHDYNYLISVDLDGLFNEQWYPYHVTITSEISPYTLTQHFPVSTTGREINCIRTQSYFDDYYNRIHISPGELALGNIASEQSQTVNVWNAYLIPKILHDIENIPEGIGVSGQPTPPLNFTALQERPWNISISSDGPSSLDALITWKFGTDQAKLRITGTRIVAFGWLVDWSKSVGETLQWLTDILQSSTGHEQRRSLRLSPKITLEADFLLTDAERQYFDLVMVGWSARTFAVPVWNQQQWLKTAHVAGGLVVYCDTTYRNFRPNRLAVLRGQTAFDNETIEIESILSDRLILKRPLIKSWPKGTCLSPAVTAQLESSPQLIKRTDRMMRTHAVLNVTEAVDHANWLPSQTYRGNAVMTEAPNEKDDLTHTHERLLNVLENKTGFALKTDTAKAAFQLYQYAWMTVGRQQQANLRGLFYALRGSQKAIWLPTFSDDLTVKNIIPANTQTMDVQWCGYTRFALNQLSRQDIQIILKNGSVLYRRITSATEIDSTTERLGLDQIITSQVNPKDIFRISFLSLCRLSNDTVSFEHINDSDGIAKCSVTWRGVREL</sequence>
<dbReference type="RefSeq" id="WP_004674867.1">
    <property type="nucleotide sequence ID" value="NZ_KB849218.1"/>
</dbReference>
<dbReference type="EMBL" id="APOL01000042">
    <property type="protein sequence ID" value="ENU32454.1"/>
    <property type="molecule type" value="Genomic_DNA"/>
</dbReference>
<proteinExistence type="predicted"/>
<protein>
    <submittedName>
        <fullName evidence="1">Uncharacterized protein</fullName>
    </submittedName>
</protein>
<organism evidence="1 2">
    <name type="scientific">Acinetobacter parvus NIPH 1103</name>
    <dbReference type="NCBI Taxonomy" id="1217671"/>
    <lineage>
        <taxon>Bacteria</taxon>
        <taxon>Pseudomonadati</taxon>
        <taxon>Pseudomonadota</taxon>
        <taxon>Gammaproteobacteria</taxon>
        <taxon>Moraxellales</taxon>
        <taxon>Moraxellaceae</taxon>
        <taxon>Acinetobacter</taxon>
    </lineage>
</organism>
<dbReference type="Proteomes" id="UP000018426">
    <property type="component" value="Unassembled WGS sequence"/>
</dbReference>
<dbReference type="AlphaFoldDB" id="N8RFY7"/>
<evidence type="ECO:0000313" key="1">
    <source>
        <dbReference type="EMBL" id="ENU32454.1"/>
    </source>
</evidence>
<dbReference type="HOGENOM" id="CLU_034839_0_0_6"/>
<name>N8RFY7_9GAMM</name>
<gene>
    <name evidence="1" type="ORF">F989_02434</name>
</gene>
<reference evidence="1 2" key="1">
    <citation type="submission" date="2013-02" db="EMBL/GenBank/DDBJ databases">
        <title>The Genome Sequence of Acinetobacter parvus NIPH 1103.</title>
        <authorList>
            <consortium name="The Broad Institute Genome Sequencing Platform"/>
            <consortium name="The Broad Institute Genome Sequencing Center for Infectious Disease"/>
            <person name="Cerqueira G."/>
            <person name="Feldgarden M."/>
            <person name="Courvalin P."/>
            <person name="Perichon B."/>
            <person name="Grillot-Courvalin C."/>
            <person name="Clermont D."/>
            <person name="Rocha E."/>
            <person name="Yoon E.-J."/>
            <person name="Nemec A."/>
            <person name="Walker B."/>
            <person name="Young S.K."/>
            <person name="Zeng Q."/>
            <person name="Gargeya S."/>
            <person name="Fitzgerald M."/>
            <person name="Haas B."/>
            <person name="Abouelleil A."/>
            <person name="Alvarado L."/>
            <person name="Arachchi H.M."/>
            <person name="Berlin A.M."/>
            <person name="Chapman S.B."/>
            <person name="Dewar J."/>
            <person name="Goldberg J."/>
            <person name="Griggs A."/>
            <person name="Gujja S."/>
            <person name="Hansen M."/>
            <person name="Howarth C."/>
            <person name="Imamovic A."/>
            <person name="Larimer J."/>
            <person name="McCowan C."/>
            <person name="Murphy C."/>
            <person name="Neiman D."/>
            <person name="Pearson M."/>
            <person name="Priest M."/>
            <person name="Roberts A."/>
            <person name="Saif S."/>
            <person name="Shea T."/>
            <person name="Sisk P."/>
            <person name="Sykes S."/>
            <person name="Wortman J."/>
            <person name="Nusbaum C."/>
            <person name="Birren B."/>
        </authorList>
    </citation>
    <scope>NUCLEOTIDE SEQUENCE [LARGE SCALE GENOMIC DNA]</scope>
    <source>
        <strain evidence="1 2">NIPH 1103</strain>
    </source>
</reference>
<accession>N8RFY7</accession>
<dbReference type="PATRIC" id="fig|1217671.3.peg.2395"/>
<evidence type="ECO:0000313" key="2">
    <source>
        <dbReference type="Proteomes" id="UP000018426"/>
    </source>
</evidence>